<sequence>MAGAEFITSVVDRKNGPGLLRSSKTSGNPVFALAGNALGFGGGLLPNAGLLENRTDFEWEMGCISWQQHKQPADAGDFPYANELGALGSRLPDFVNPFPSENISEPKAIKFRCNPSDVSWTMPQRTVEQKTKAGTVLHAWNDNDRKSYYDEPVLTFKLQTGNILPTRSILNPRGVVPEGLDNFYEFMSLVDEVKVLDDGRANLCYIDYNSLIFPSIRLWGFWQPSGISFSDSAANHAQVNSWTASFTVYKSFPELGRNIATTNTSVVDGSQAGQSLRQMYNHRSGHTYSNKRSETFGLLQDAALSTQAVVTGQVAPRDIGAAAKATINAASQRVVQRASTAAAGAVALAVSGVPNAPRAGGF</sequence>
<organism evidence="1">
    <name type="scientific">marine sediment metagenome</name>
    <dbReference type="NCBI Taxonomy" id="412755"/>
    <lineage>
        <taxon>unclassified sequences</taxon>
        <taxon>metagenomes</taxon>
        <taxon>ecological metagenomes</taxon>
    </lineage>
</organism>
<dbReference type="EMBL" id="LAZR01001072">
    <property type="protein sequence ID" value="KKN51240.1"/>
    <property type="molecule type" value="Genomic_DNA"/>
</dbReference>
<proteinExistence type="predicted"/>
<protein>
    <submittedName>
        <fullName evidence="1">Uncharacterized protein</fullName>
    </submittedName>
</protein>
<dbReference type="AlphaFoldDB" id="A0A0F9R3S4"/>
<reference evidence="1" key="1">
    <citation type="journal article" date="2015" name="Nature">
        <title>Complex archaea that bridge the gap between prokaryotes and eukaryotes.</title>
        <authorList>
            <person name="Spang A."/>
            <person name="Saw J.H."/>
            <person name="Jorgensen S.L."/>
            <person name="Zaremba-Niedzwiedzka K."/>
            <person name="Martijn J."/>
            <person name="Lind A.E."/>
            <person name="van Eijk R."/>
            <person name="Schleper C."/>
            <person name="Guy L."/>
            <person name="Ettema T.J."/>
        </authorList>
    </citation>
    <scope>NUCLEOTIDE SEQUENCE</scope>
</reference>
<name>A0A0F9R3S4_9ZZZZ</name>
<comment type="caution">
    <text evidence="1">The sequence shown here is derived from an EMBL/GenBank/DDBJ whole genome shotgun (WGS) entry which is preliminary data.</text>
</comment>
<gene>
    <name evidence="1" type="ORF">LCGC14_0624700</name>
</gene>
<accession>A0A0F9R3S4</accession>
<evidence type="ECO:0000313" key="1">
    <source>
        <dbReference type="EMBL" id="KKN51240.1"/>
    </source>
</evidence>